<dbReference type="PANTHER" id="PTHR12147">
    <property type="entry name" value="METALLOPEPTIDASE M28 FAMILY MEMBER"/>
    <property type="match status" value="1"/>
</dbReference>
<accession>A0A7J3N0P1</accession>
<dbReference type="GO" id="GO:0008235">
    <property type="term" value="F:metalloexopeptidase activity"/>
    <property type="evidence" value="ECO:0007669"/>
    <property type="project" value="InterPro"/>
</dbReference>
<dbReference type="AlphaFoldDB" id="A0A7J3N0P1"/>
<dbReference type="InterPro" id="IPR045175">
    <property type="entry name" value="M28_fam"/>
</dbReference>
<name>A0A7J3N0P1_9CREN</name>
<reference evidence="3" key="1">
    <citation type="journal article" date="2020" name="mSystems">
        <title>Genome- and Community-Level Interaction Insights into Carbon Utilization and Element Cycling Functions of Hydrothermarchaeota in Hydrothermal Sediment.</title>
        <authorList>
            <person name="Zhou Z."/>
            <person name="Liu Y."/>
            <person name="Xu W."/>
            <person name="Pan J."/>
            <person name="Luo Z.H."/>
            <person name="Li M."/>
        </authorList>
    </citation>
    <scope>NUCLEOTIDE SEQUENCE [LARGE SCALE GENOMIC DNA]</scope>
    <source>
        <strain evidence="2">SpSt-629</strain>
        <strain evidence="3">SpSt-688</strain>
    </source>
</reference>
<dbReference type="PANTHER" id="PTHR12147:SF26">
    <property type="entry name" value="PEPTIDASE M28 DOMAIN-CONTAINING PROTEIN"/>
    <property type="match status" value="1"/>
</dbReference>
<dbReference type="SUPFAM" id="SSF53187">
    <property type="entry name" value="Zn-dependent exopeptidases"/>
    <property type="match status" value="1"/>
</dbReference>
<dbReference type="EMBL" id="DTAU01000152">
    <property type="protein sequence ID" value="HFQ79662.1"/>
    <property type="molecule type" value="Genomic_DNA"/>
</dbReference>
<dbReference type="InterPro" id="IPR007484">
    <property type="entry name" value="Peptidase_M28"/>
</dbReference>
<dbReference type="Pfam" id="PF04389">
    <property type="entry name" value="Peptidase_M28"/>
    <property type="match status" value="1"/>
</dbReference>
<proteinExistence type="predicted"/>
<evidence type="ECO:0000313" key="3">
    <source>
        <dbReference type="EMBL" id="HGT99289.1"/>
    </source>
</evidence>
<comment type="caution">
    <text evidence="3">The sequence shown here is derived from an EMBL/GenBank/DDBJ whole genome shotgun (WGS) entry which is preliminary data.</text>
</comment>
<feature type="domain" description="Peptidase M28" evidence="1">
    <location>
        <begin position="203"/>
        <end position="388"/>
    </location>
</feature>
<evidence type="ECO:0000259" key="1">
    <source>
        <dbReference type="Pfam" id="PF04389"/>
    </source>
</evidence>
<protein>
    <submittedName>
        <fullName evidence="3">M28 family peptidase</fullName>
    </submittedName>
</protein>
<evidence type="ECO:0000313" key="2">
    <source>
        <dbReference type="EMBL" id="HFQ79662.1"/>
    </source>
</evidence>
<gene>
    <name evidence="2" type="ORF">ENT99_08225</name>
    <name evidence="3" type="ORF">ENU64_07700</name>
</gene>
<dbReference type="Gene3D" id="3.40.630.10">
    <property type="entry name" value="Zn peptidases"/>
    <property type="match status" value="1"/>
</dbReference>
<dbReference type="GO" id="GO:0006508">
    <property type="term" value="P:proteolysis"/>
    <property type="evidence" value="ECO:0007669"/>
    <property type="project" value="InterPro"/>
</dbReference>
<sequence length="530" mass="60883">MSFNNVKLIINYVSSFSSIGEVVAGNSREYRQIESIKSVIEDYVDEVVIEPVEVSTWDEEFCIIYLDDETFRCSIHPPYEGYIDINTSRNNIIYIHDLGSLNNTNSSLEEKVVVVNGVDDPNYITVYTYILRRYQPMAIIFVDIYEALRRIVVLDDIISSQKPTKPSSIPVIHIAKNVGRKLLNSKFIHITAKSVLRFSYGYNVIAKLNNTSDKYIYITSHHDHWFNGVTDDSVGVALMLDIPRNPIIRKGLREGITLAFFTAEEGFPYPLSSFYWLVGSRKHVTSNANRLLEDVLLVLNLDVLYKGELRFSTSNLVARGFLVNIGIDTNNLENDSMLFDSFSFTSLGIPSITIHSYNEVLRNGLYHSTLDTINMIDIDFISYTLNVIYELIRNSYIIKSNIKKFLELGAKTIATEFIETVKPLEVMLNLYRVLRSFLDCLDSNVLINYMYSFHRIITTTYMSRDVYRGLKVYEETSYINCKDEYIYLPTDPLFNDADDCYGNTLFNLESLAYILLKHCKDMVSRGSTTK</sequence>
<organism evidence="3">
    <name type="scientific">Ignisphaera aggregans</name>
    <dbReference type="NCBI Taxonomy" id="334771"/>
    <lineage>
        <taxon>Archaea</taxon>
        <taxon>Thermoproteota</taxon>
        <taxon>Thermoprotei</taxon>
        <taxon>Desulfurococcales</taxon>
        <taxon>Desulfurococcaceae</taxon>
        <taxon>Ignisphaera</taxon>
    </lineage>
</organism>
<dbReference type="EMBL" id="DTDH01000216">
    <property type="protein sequence ID" value="HGT99289.1"/>
    <property type="molecule type" value="Genomic_DNA"/>
</dbReference>